<sequence length="355" mass="41734">MKYYETTMDEYITAVEKGDLHEELTPVFAQCFPNKLKDFENLIVYGPTGAGKYTQTLKILKKYSPSELKHEKKIKIQSEKKPYVLKISDIHYEVDMSFLGCNSKNVWNDIFGQIVDIISVKQEKIGIILCKNFHMIHSELLEIFYSYIQQYTGSKIKIRFIILTEQISFIPNHILRCCAVIPVKKPAKSVFMRVVEENKAKPLESSDYQKRVHSHKWNITDKTHEILGQIDTDTIINIKEIQSFSLLDRTADIPVDIFNIVCDKIIAEIETLKNICFIKFRDSLYDIFIYNLDLIECLWYILSYFIRSGKLTPTDSSFLLHKTYSFLKYYNNNYRPIYHLENIMLSIISRIHHYG</sequence>
<reference evidence="1" key="1">
    <citation type="journal article" date="2020" name="Nature">
        <title>Giant virus diversity and host interactions through global metagenomics.</title>
        <authorList>
            <person name="Schulz F."/>
            <person name="Roux S."/>
            <person name="Paez-Espino D."/>
            <person name="Jungbluth S."/>
            <person name="Walsh D.A."/>
            <person name="Denef V.J."/>
            <person name="McMahon K.D."/>
            <person name="Konstantinidis K.T."/>
            <person name="Eloe-Fadrosh E.A."/>
            <person name="Kyrpides N.C."/>
            <person name="Woyke T."/>
        </authorList>
    </citation>
    <scope>NUCLEOTIDE SEQUENCE</scope>
    <source>
        <strain evidence="1">GVMAG-M-3300023174-92</strain>
    </source>
</reference>
<dbReference type="EMBL" id="MN739693">
    <property type="protein sequence ID" value="QHT21479.1"/>
    <property type="molecule type" value="Genomic_DNA"/>
</dbReference>
<protein>
    <submittedName>
        <fullName evidence="1">Uncharacterized protein</fullName>
    </submittedName>
</protein>
<dbReference type="InterPro" id="IPR027417">
    <property type="entry name" value="P-loop_NTPase"/>
</dbReference>
<accession>A0A6C0DZL6</accession>
<dbReference type="AlphaFoldDB" id="A0A6C0DZL6"/>
<evidence type="ECO:0000313" key="1">
    <source>
        <dbReference type="EMBL" id="QHT21479.1"/>
    </source>
</evidence>
<dbReference type="SUPFAM" id="SSF52540">
    <property type="entry name" value="P-loop containing nucleoside triphosphate hydrolases"/>
    <property type="match status" value="1"/>
</dbReference>
<proteinExistence type="predicted"/>
<dbReference type="Gene3D" id="3.40.50.300">
    <property type="entry name" value="P-loop containing nucleotide triphosphate hydrolases"/>
    <property type="match status" value="1"/>
</dbReference>
<organism evidence="1">
    <name type="scientific">viral metagenome</name>
    <dbReference type="NCBI Taxonomy" id="1070528"/>
    <lineage>
        <taxon>unclassified sequences</taxon>
        <taxon>metagenomes</taxon>
        <taxon>organismal metagenomes</taxon>
    </lineage>
</organism>
<name>A0A6C0DZL6_9ZZZZ</name>